<keyword evidence="4" id="KW-1185">Reference proteome</keyword>
<evidence type="ECO:0000256" key="2">
    <source>
        <dbReference type="SAM" id="Phobius"/>
    </source>
</evidence>
<sequence length="197" mass="19903">MSDSPYGPPSTNNDGNDRDFGQGGYSQQGQHGQQGQQSGAPQGYPSNTQAGYPGAPQGYQSGQQGYESGQQGGYPSATPAPRKRSKLFDDGGAPNQLGLYSFFAGAAVILVDFVLRLVQAGFIGTGAYAMLGVITLASTVLSFLLGLLAVILGFTALTRQGASKTFAALGLGIGATVLIGAVSGILYSALASAASAL</sequence>
<dbReference type="EMBL" id="FUZP01000001">
    <property type="protein sequence ID" value="SKC37206.1"/>
    <property type="molecule type" value="Genomic_DNA"/>
</dbReference>
<protein>
    <submittedName>
        <fullName evidence="3">Uncharacterized protein</fullName>
    </submittedName>
</protein>
<gene>
    <name evidence="3" type="ORF">SAMN06309945_0297</name>
</gene>
<dbReference type="OrthoDB" id="9865942at2"/>
<proteinExistence type="predicted"/>
<accession>A0A1T5IDD1</accession>
<dbReference type="AlphaFoldDB" id="A0A1T5IDD1"/>
<dbReference type="STRING" id="123320.SAMN06309945_0297"/>
<dbReference type="RefSeq" id="WP_079726530.1">
    <property type="nucleotide sequence ID" value="NZ_FUZP01000001.1"/>
</dbReference>
<keyword evidence="2" id="KW-0812">Transmembrane</keyword>
<feature type="region of interest" description="Disordered" evidence="1">
    <location>
        <begin position="1"/>
        <end position="88"/>
    </location>
</feature>
<feature type="transmembrane region" description="Helical" evidence="2">
    <location>
        <begin position="97"/>
        <end position="115"/>
    </location>
</feature>
<feature type="transmembrane region" description="Helical" evidence="2">
    <location>
        <begin position="166"/>
        <end position="190"/>
    </location>
</feature>
<evidence type="ECO:0000256" key="1">
    <source>
        <dbReference type="SAM" id="MobiDB-lite"/>
    </source>
</evidence>
<keyword evidence="2" id="KW-1133">Transmembrane helix</keyword>
<keyword evidence="2" id="KW-0472">Membrane</keyword>
<feature type="transmembrane region" description="Helical" evidence="2">
    <location>
        <begin position="127"/>
        <end position="154"/>
    </location>
</feature>
<organism evidence="3 4">
    <name type="scientific">Okibacterium fritillariae</name>
    <dbReference type="NCBI Taxonomy" id="123320"/>
    <lineage>
        <taxon>Bacteria</taxon>
        <taxon>Bacillati</taxon>
        <taxon>Actinomycetota</taxon>
        <taxon>Actinomycetes</taxon>
        <taxon>Micrococcales</taxon>
        <taxon>Microbacteriaceae</taxon>
        <taxon>Okibacterium</taxon>
    </lineage>
</organism>
<feature type="compositionally biased region" description="Low complexity" evidence="1">
    <location>
        <begin position="27"/>
        <end position="76"/>
    </location>
</feature>
<evidence type="ECO:0000313" key="3">
    <source>
        <dbReference type="EMBL" id="SKC37206.1"/>
    </source>
</evidence>
<dbReference type="Proteomes" id="UP000190857">
    <property type="component" value="Unassembled WGS sequence"/>
</dbReference>
<name>A0A1T5IDD1_9MICO</name>
<feature type="compositionally biased region" description="Polar residues" evidence="1">
    <location>
        <begin position="1"/>
        <end position="14"/>
    </location>
</feature>
<evidence type="ECO:0000313" key="4">
    <source>
        <dbReference type="Proteomes" id="UP000190857"/>
    </source>
</evidence>
<reference evidence="3 4" key="1">
    <citation type="submission" date="2017-02" db="EMBL/GenBank/DDBJ databases">
        <authorList>
            <person name="Peterson S.W."/>
        </authorList>
    </citation>
    <scope>NUCLEOTIDE SEQUENCE [LARGE SCALE GENOMIC DNA]</scope>
    <source>
        <strain evidence="3 4">VKM Ac-2059</strain>
    </source>
</reference>